<accession>A0A4Z0NKR9</accession>
<keyword evidence="2" id="KW-1185">Reference proteome</keyword>
<gene>
    <name evidence="1" type="ORF">EU555_21665</name>
</gene>
<evidence type="ECO:0000313" key="2">
    <source>
        <dbReference type="Proteomes" id="UP000297535"/>
    </source>
</evidence>
<dbReference type="AlphaFoldDB" id="A0A4Z0NKR9"/>
<proteinExistence type="predicted"/>
<comment type="caution">
    <text evidence="1">The sequence shown here is derived from an EMBL/GenBank/DDBJ whole genome shotgun (WGS) entry which is preliminary data.</text>
</comment>
<reference evidence="1 2" key="1">
    <citation type="submission" date="2019-04" db="EMBL/GenBank/DDBJ databases">
        <authorList>
            <person name="Feng G."/>
            <person name="Zhu H."/>
        </authorList>
    </citation>
    <scope>NUCLEOTIDE SEQUENCE [LARGE SCALE GENOMIC DNA]</scope>
    <source>
        <strain evidence="1 2">6HR-1</strain>
    </source>
</reference>
<dbReference type="RefSeq" id="WP_135417308.1">
    <property type="nucleotide sequence ID" value="NZ_SRLB01000016.1"/>
</dbReference>
<protein>
    <submittedName>
        <fullName evidence="1">Uncharacterized protein</fullName>
    </submittedName>
</protein>
<sequence>MIALEPATGPARDRGIAPTHGVAALRRNRLDIVGVTSEPVFEAQGKDAQSGAIWPPPVRQCSPQRSALAGFLRSRGTDD</sequence>
<evidence type="ECO:0000313" key="1">
    <source>
        <dbReference type="EMBL" id="TGD96985.1"/>
    </source>
</evidence>
<dbReference type="Proteomes" id="UP000297535">
    <property type="component" value="Unassembled WGS sequence"/>
</dbReference>
<name>A0A4Z0NKR9_9HYPH</name>
<dbReference type="EMBL" id="SRLB01000016">
    <property type="protein sequence ID" value="TGD96985.1"/>
    <property type="molecule type" value="Genomic_DNA"/>
</dbReference>
<organism evidence="1 2">
    <name type="scientific">Methylobacterium nonmethylotrophicum</name>
    <dbReference type="NCBI Taxonomy" id="1141884"/>
    <lineage>
        <taxon>Bacteria</taxon>
        <taxon>Pseudomonadati</taxon>
        <taxon>Pseudomonadota</taxon>
        <taxon>Alphaproteobacteria</taxon>
        <taxon>Hyphomicrobiales</taxon>
        <taxon>Methylobacteriaceae</taxon>
        <taxon>Methylobacterium</taxon>
    </lineage>
</organism>